<dbReference type="Proteomes" id="UP000283817">
    <property type="component" value="Unassembled WGS sequence"/>
</dbReference>
<name>A0A444HXF5_RHILE</name>
<organism evidence="1 2">
    <name type="scientific">Rhizobium leguminosarum</name>
    <dbReference type="NCBI Taxonomy" id="384"/>
    <lineage>
        <taxon>Bacteria</taxon>
        <taxon>Pseudomonadati</taxon>
        <taxon>Pseudomonadota</taxon>
        <taxon>Alphaproteobacteria</taxon>
        <taxon>Hyphomicrobiales</taxon>
        <taxon>Rhizobiaceae</taxon>
        <taxon>Rhizobium/Agrobacterium group</taxon>
        <taxon>Rhizobium</taxon>
    </lineage>
</organism>
<dbReference type="AlphaFoldDB" id="A0A444HXF5"/>
<sequence length="199" mass="22300">MNESQHWRIEPKIGLGKLRFGMSRSQVDRFSSIYGTSKGISSDKIPDDILQSTLAELGEGLTAEEKQEILSVYQESGPSAAGETEVRGDNNPLVLTYDSDRLVEILVDTKVRSLKYRGISVFEERPRDVIKHIAETLGENPLILNEEVAFPANFIFLFEFVREAGSAYAEGSRTDRSIIWRSGPREGGVDLSEYKPMKI</sequence>
<protein>
    <submittedName>
        <fullName evidence="1">Uncharacterized protein</fullName>
    </submittedName>
</protein>
<dbReference type="EMBL" id="SBHX01000044">
    <property type="protein sequence ID" value="RWX28700.1"/>
    <property type="molecule type" value="Genomic_DNA"/>
</dbReference>
<evidence type="ECO:0000313" key="1">
    <source>
        <dbReference type="EMBL" id="RWX28700.1"/>
    </source>
</evidence>
<proteinExistence type="predicted"/>
<reference evidence="1 2" key="1">
    <citation type="submission" date="2019-01" db="EMBL/GenBank/DDBJ databases">
        <title>RHIZO-ID as a novel technology for direct rhizobia identification.</title>
        <authorList>
            <person name="De Meyer S.E."/>
        </authorList>
    </citation>
    <scope>NUCLEOTIDE SEQUENCE [LARGE SCALE GENOMIC DNA]</scope>
    <source>
        <strain evidence="1 2">WSM448</strain>
    </source>
</reference>
<comment type="caution">
    <text evidence="1">The sequence shown here is derived from an EMBL/GenBank/DDBJ whole genome shotgun (WGS) entry which is preliminary data.</text>
</comment>
<accession>A0A444HXF5</accession>
<dbReference type="RefSeq" id="WP_128403411.1">
    <property type="nucleotide sequence ID" value="NZ_CP090093.1"/>
</dbReference>
<gene>
    <name evidence="1" type="ORF">EHI47_18555</name>
</gene>
<evidence type="ECO:0000313" key="2">
    <source>
        <dbReference type="Proteomes" id="UP000283817"/>
    </source>
</evidence>